<proteinExistence type="inferred from homology"/>
<comment type="similarity">
    <text evidence="1">Belongs to the ParD antitoxin family.</text>
</comment>
<comment type="caution">
    <text evidence="3">The sequence shown here is derived from an EMBL/GenBank/DDBJ whole genome shotgun (WGS) entry which is preliminary data.</text>
</comment>
<evidence type="ECO:0000313" key="3">
    <source>
        <dbReference type="EMBL" id="NGP18426.1"/>
    </source>
</evidence>
<evidence type="ECO:0000256" key="2">
    <source>
        <dbReference type="ARBA" id="ARBA00022649"/>
    </source>
</evidence>
<protein>
    <submittedName>
        <fullName evidence="3">Type II toxin-antitoxin system ParD family antitoxin</fullName>
    </submittedName>
</protein>
<dbReference type="RefSeq" id="WP_164534631.1">
    <property type="nucleotide sequence ID" value="NZ_JAALFG010000002.1"/>
</dbReference>
<dbReference type="SUPFAM" id="SSF47598">
    <property type="entry name" value="Ribbon-helix-helix"/>
    <property type="match status" value="1"/>
</dbReference>
<keyword evidence="2" id="KW-1277">Toxin-antitoxin system</keyword>
<dbReference type="InterPro" id="IPR038296">
    <property type="entry name" value="ParD_sf"/>
</dbReference>
<dbReference type="AlphaFoldDB" id="A0A6M1SPE9"/>
<dbReference type="CDD" id="cd22231">
    <property type="entry name" value="RHH_NikR_HicB-like"/>
    <property type="match status" value="1"/>
</dbReference>
<dbReference type="InterPro" id="IPR022789">
    <property type="entry name" value="ParD"/>
</dbReference>
<dbReference type="EMBL" id="JAALFG010000002">
    <property type="protein sequence ID" value="NGP18426.1"/>
    <property type="molecule type" value="Genomic_DNA"/>
</dbReference>
<keyword evidence="4" id="KW-1185">Reference proteome</keyword>
<dbReference type="PANTHER" id="PTHR36582">
    <property type="entry name" value="ANTITOXIN PARD"/>
    <property type="match status" value="1"/>
</dbReference>
<dbReference type="Gene3D" id="6.10.10.120">
    <property type="entry name" value="Antitoxin ParD1-like"/>
    <property type="match status" value="1"/>
</dbReference>
<organism evidence="3 4">
    <name type="scientific">Devosia aurantiaca</name>
    <dbReference type="NCBI Taxonomy" id="2714858"/>
    <lineage>
        <taxon>Bacteria</taxon>
        <taxon>Pseudomonadati</taxon>
        <taxon>Pseudomonadota</taxon>
        <taxon>Alphaproteobacteria</taxon>
        <taxon>Hyphomicrobiales</taxon>
        <taxon>Devosiaceae</taxon>
        <taxon>Devosia</taxon>
    </lineage>
</organism>
<dbReference type="NCBIfam" id="TIGR02606">
    <property type="entry name" value="antidote_CC2985"/>
    <property type="match status" value="1"/>
</dbReference>
<sequence length="87" mass="10001">MATMNISLPDAMKDWVEQQVATGRYANSSDVMRDLVRREQERAGQLEDIGRVAKAALARGRLKMTREELLDHMQRIREEAIKQQMAS</sequence>
<dbReference type="Proteomes" id="UP000474802">
    <property type="component" value="Unassembled WGS sequence"/>
</dbReference>
<dbReference type="GO" id="GO:0006355">
    <property type="term" value="P:regulation of DNA-templated transcription"/>
    <property type="evidence" value="ECO:0007669"/>
    <property type="project" value="InterPro"/>
</dbReference>
<reference evidence="3 4" key="2">
    <citation type="submission" date="2020-03" db="EMBL/GenBank/DDBJ databases">
        <title>Devosia chinhatensis sp. nov., isolated from a hexachlorocyclohexane (HCH) dump site in India.</title>
        <authorList>
            <person name="Kumar M."/>
            <person name="Lal R."/>
        </authorList>
    </citation>
    <scope>NUCLEOTIDE SEQUENCE [LARGE SCALE GENOMIC DNA]</scope>
    <source>
        <strain evidence="3 4">H239</strain>
    </source>
</reference>
<evidence type="ECO:0000256" key="1">
    <source>
        <dbReference type="ARBA" id="ARBA00008580"/>
    </source>
</evidence>
<dbReference type="PANTHER" id="PTHR36582:SF2">
    <property type="entry name" value="ANTITOXIN PARD"/>
    <property type="match status" value="1"/>
</dbReference>
<reference evidence="3 4" key="1">
    <citation type="submission" date="2020-02" db="EMBL/GenBank/DDBJ databases">
        <authorList>
            <person name="Khan S.A."/>
            <person name="Jeon C.O."/>
            <person name="Chun B.H."/>
        </authorList>
    </citation>
    <scope>NUCLEOTIDE SEQUENCE [LARGE SCALE GENOMIC DNA]</scope>
    <source>
        <strain evidence="3 4">H239</strain>
    </source>
</reference>
<dbReference type="InterPro" id="IPR010985">
    <property type="entry name" value="Ribbon_hlx_hlx"/>
</dbReference>
<gene>
    <name evidence="3" type="ORF">G5575_12855</name>
</gene>
<accession>A0A6M1SPE9</accession>
<evidence type="ECO:0000313" key="4">
    <source>
        <dbReference type="Proteomes" id="UP000474802"/>
    </source>
</evidence>
<name>A0A6M1SPE9_9HYPH</name>